<dbReference type="AlphaFoldDB" id="V2YB39"/>
<accession>V2YB39</accession>
<gene>
    <name evidence="1" type="ORF">Moror_13234</name>
</gene>
<dbReference type="HOGENOM" id="CLU_032060_0_0_1"/>
<sequence length="521" mass="58434">MSTPPAKISEEDFSSSFDLDFITQAFFEVDELAVLINKAEALWPFFIALHTNAQYNFDDILRYAGPDDLALTLLCCLAFQPYGPAFIMDWLQLFQSSIEHLAMLSLTPISVSMAVTLLRTCQCHISMTRPWTPSIIILDSAYTTSLTPLSRQPLVFHRPFFHNMSDALCTLVHIPGATLSLPQLPAVCNFFDWQPNQDTFDELHWYTHYVWQALMDLATLWPRTNSPVPVLLASVPSSDYLLDGETYNLTYEADIDTDNLEAWSSMHESDTETKLYSFNDHLGYGEDDLSDLAWIKQEQVADPILPWTPLACSTSPDAAPAPPSPLRTLTLLPMPLQKHLKSQVPFPHDAALVSGGLDAMVMDYFECPDCHNKSAHNFFQGDIQCRGIIWYKGRKGGKKGEGEVNNAFLVIKTSGQGITASNINTFSNCTCCEKRHLKCSNSLLVEELKLMFQQLLPLFSGSMPALADNFALLKSFLSKAVWEQAEAATSIKMVHQILDHLCVAALDPQHFLQSIWLWNGH</sequence>
<name>V2YB39_MONRO</name>
<proteinExistence type="predicted"/>
<evidence type="ECO:0000313" key="2">
    <source>
        <dbReference type="Proteomes" id="UP000017559"/>
    </source>
</evidence>
<reference evidence="1 2" key="1">
    <citation type="journal article" date="2014" name="BMC Genomics">
        <title>Genome and secretome analysis of the hemibiotrophic fungal pathogen, Moniliophthora roreri, which causes frosty pod rot disease of cacao: mechanisms of the biotrophic and necrotrophic phases.</title>
        <authorList>
            <person name="Meinhardt L.W."/>
            <person name="Costa G.G.L."/>
            <person name="Thomazella D.P.T."/>
            <person name="Teixeira P.J.P.L."/>
            <person name="Carazzolle M.F."/>
            <person name="Schuster S.C."/>
            <person name="Carlson J.E."/>
            <person name="Guiltinan M.J."/>
            <person name="Mieczkowski P."/>
            <person name="Farmer A."/>
            <person name="Ramaraj T."/>
            <person name="Crozier J."/>
            <person name="Davis R.E."/>
            <person name="Shao J."/>
            <person name="Melnick R.L."/>
            <person name="Pereira G.A.G."/>
            <person name="Bailey B.A."/>
        </authorList>
    </citation>
    <scope>NUCLEOTIDE SEQUENCE [LARGE SCALE GENOMIC DNA]</scope>
    <source>
        <strain evidence="1 2">MCA 2997</strain>
    </source>
</reference>
<organism evidence="1 2">
    <name type="scientific">Moniliophthora roreri (strain MCA 2997)</name>
    <name type="common">Cocoa frosty pod rot fungus</name>
    <name type="synonym">Crinipellis roreri</name>
    <dbReference type="NCBI Taxonomy" id="1381753"/>
    <lineage>
        <taxon>Eukaryota</taxon>
        <taxon>Fungi</taxon>
        <taxon>Dikarya</taxon>
        <taxon>Basidiomycota</taxon>
        <taxon>Agaricomycotina</taxon>
        <taxon>Agaricomycetes</taxon>
        <taxon>Agaricomycetidae</taxon>
        <taxon>Agaricales</taxon>
        <taxon>Marasmiineae</taxon>
        <taxon>Marasmiaceae</taxon>
        <taxon>Moniliophthora</taxon>
    </lineage>
</organism>
<dbReference type="Proteomes" id="UP000017559">
    <property type="component" value="Unassembled WGS sequence"/>
</dbReference>
<protein>
    <submittedName>
        <fullName evidence="1">Uncharacterized protein</fullName>
    </submittedName>
</protein>
<evidence type="ECO:0000313" key="1">
    <source>
        <dbReference type="EMBL" id="ESK88914.1"/>
    </source>
</evidence>
<dbReference type="KEGG" id="mrr:Moror_13234"/>
<comment type="caution">
    <text evidence="1">The sequence shown here is derived from an EMBL/GenBank/DDBJ whole genome shotgun (WGS) entry which is preliminary data.</text>
</comment>
<dbReference type="EMBL" id="AWSO01000609">
    <property type="protein sequence ID" value="ESK88914.1"/>
    <property type="molecule type" value="Genomic_DNA"/>
</dbReference>
<keyword evidence="2" id="KW-1185">Reference proteome</keyword>